<gene>
    <name evidence="1" type="ORF">GBAR_LOCUS12185</name>
</gene>
<name>A0AA35WGB1_GEOBA</name>
<evidence type="ECO:0000313" key="1">
    <source>
        <dbReference type="EMBL" id="CAI8020363.1"/>
    </source>
</evidence>
<accession>A0AA35WGB1</accession>
<reference evidence="1" key="1">
    <citation type="submission" date="2023-03" db="EMBL/GenBank/DDBJ databases">
        <authorList>
            <person name="Steffen K."/>
            <person name="Cardenas P."/>
        </authorList>
    </citation>
    <scope>NUCLEOTIDE SEQUENCE</scope>
</reference>
<dbReference type="EMBL" id="CASHTH010001824">
    <property type="protein sequence ID" value="CAI8020363.1"/>
    <property type="molecule type" value="Genomic_DNA"/>
</dbReference>
<proteinExistence type="predicted"/>
<organism evidence="1 2">
    <name type="scientific">Geodia barretti</name>
    <name type="common">Barrett's horny sponge</name>
    <dbReference type="NCBI Taxonomy" id="519541"/>
    <lineage>
        <taxon>Eukaryota</taxon>
        <taxon>Metazoa</taxon>
        <taxon>Porifera</taxon>
        <taxon>Demospongiae</taxon>
        <taxon>Heteroscleromorpha</taxon>
        <taxon>Tetractinellida</taxon>
        <taxon>Astrophorina</taxon>
        <taxon>Geodiidae</taxon>
        <taxon>Geodia</taxon>
    </lineage>
</organism>
<keyword evidence="2" id="KW-1185">Reference proteome</keyword>
<protein>
    <submittedName>
        <fullName evidence="1">Uncharacterized protein</fullName>
    </submittedName>
</protein>
<sequence length="77" mass="8646">MSSAFADGPVLARAGDRHRYESIAREEYDEIRAEVEAGTYAYRVEEGTFDCAGYVDWLAEIGEPEEKRDPESTWGPA</sequence>
<dbReference type="Proteomes" id="UP001174909">
    <property type="component" value="Unassembled WGS sequence"/>
</dbReference>
<dbReference type="AlphaFoldDB" id="A0AA35WGB1"/>
<comment type="caution">
    <text evidence="1">The sequence shown here is derived from an EMBL/GenBank/DDBJ whole genome shotgun (WGS) entry which is preliminary data.</text>
</comment>
<evidence type="ECO:0000313" key="2">
    <source>
        <dbReference type="Proteomes" id="UP001174909"/>
    </source>
</evidence>